<dbReference type="Proteomes" id="UP000648816">
    <property type="component" value="Unassembled WGS sequence"/>
</dbReference>
<reference evidence="2 4" key="1">
    <citation type="journal article" date="2020" name="Microorganisms">
        <title>Reliable Identification of Environmental Pseudomonas Isolates Using the rpoD Gene.</title>
        <authorList>
            <consortium name="The Broad Institute Genome Sequencing Platform"/>
            <person name="Girard L."/>
            <person name="Lood C."/>
            <person name="Rokni-Zadeh H."/>
            <person name="van Noort V."/>
            <person name="Lavigne R."/>
            <person name="De Mot R."/>
        </authorList>
    </citation>
    <scope>NUCLEOTIDE SEQUENCE</scope>
    <source>
        <strain evidence="2 4">SWRI153</strain>
    </source>
</reference>
<dbReference type="InterPro" id="IPR050383">
    <property type="entry name" value="GlyoxalaseI/FosfomycinResist"/>
</dbReference>
<comment type="caution">
    <text evidence="2">The sequence shown here is derived from an EMBL/GenBank/DDBJ whole genome shotgun (WGS) entry which is preliminary data.</text>
</comment>
<dbReference type="InterPro" id="IPR004360">
    <property type="entry name" value="Glyas_Fos-R_dOase_dom"/>
</dbReference>
<dbReference type="InterPro" id="IPR029068">
    <property type="entry name" value="Glyas_Bleomycin-R_OHBP_Dase"/>
</dbReference>
<dbReference type="PROSITE" id="PS51819">
    <property type="entry name" value="VOC"/>
    <property type="match status" value="1"/>
</dbReference>
<proteinExistence type="predicted"/>
<protein>
    <submittedName>
        <fullName evidence="2">VOC family protein</fullName>
    </submittedName>
</protein>
<dbReference type="Gene3D" id="3.10.180.10">
    <property type="entry name" value="2,3-Dihydroxybiphenyl 1,2-Dioxygenase, domain 1"/>
    <property type="match status" value="1"/>
</dbReference>
<evidence type="ECO:0000313" key="4">
    <source>
        <dbReference type="Proteomes" id="UP000648816"/>
    </source>
</evidence>
<evidence type="ECO:0000313" key="2">
    <source>
        <dbReference type="EMBL" id="MBC3340043.1"/>
    </source>
</evidence>
<dbReference type="SUPFAM" id="SSF54593">
    <property type="entry name" value="Glyoxalase/Bleomycin resistance protein/Dihydroxybiphenyl dioxygenase"/>
    <property type="match status" value="1"/>
</dbReference>
<dbReference type="PANTHER" id="PTHR21366">
    <property type="entry name" value="GLYOXALASE FAMILY PROTEIN"/>
    <property type="match status" value="1"/>
</dbReference>
<feature type="domain" description="VOC" evidence="1">
    <location>
        <begin position="8"/>
        <end position="134"/>
    </location>
</feature>
<reference evidence="3" key="3">
    <citation type="submission" date="2021-06" db="EMBL/GenBank/DDBJ databases">
        <title>Updating the genus Pseudomonas: Description of 43 new species and partition of the Pseudomonas putida group.</title>
        <authorList>
            <person name="Girard L."/>
            <person name="Lood C."/>
            <person name="Vandamme P."/>
            <person name="Rokni-Zadeh H."/>
            <person name="Van Noort V."/>
            <person name="Hofte M."/>
            <person name="Lavigne R."/>
            <person name="De Mot R."/>
        </authorList>
    </citation>
    <scope>NUCLEOTIDE SEQUENCE</scope>
    <source>
        <strain evidence="3">SWRI153</strain>
    </source>
</reference>
<dbReference type="RefSeq" id="WP_186528090.1">
    <property type="nucleotide sequence ID" value="NZ_JABWQP020000001.1"/>
</dbReference>
<dbReference type="EMBL" id="JABWQP020000001">
    <property type="protein sequence ID" value="MBV4484424.1"/>
    <property type="molecule type" value="Genomic_DNA"/>
</dbReference>
<sequence>MHPFSIERIDHIVLRVADLQRSIEFYGKVFGAEVVRHNEPLGLVHLRAGTSMIDLVDLLGELGRKGGGAAQAQKRNVDHFCLRIEPFDEAALAAHLQSCGLTVEKAARRFGAEGYGLSLYCFDPDGNQVELKGRSESDQPATVS</sequence>
<reference evidence="2" key="2">
    <citation type="submission" date="2020-07" db="EMBL/GenBank/DDBJ databases">
        <authorList>
            <person name="Lood C."/>
            <person name="Girard L."/>
        </authorList>
    </citation>
    <scope>NUCLEOTIDE SEQUENCE</scope>
    <source>
        <strain evidence="2">SWRI153</strain>
    </source>
</reference>
<dbReference type="PANTHER" id="PTHR21366:SF14">
    <property type="entry name" value="GLYOXALASE DOMAIN-CONTAINING PROTEIN 5"/>
    <property type="match status" value="1"/>
</dbReference>
<keyword evidence="4" id="KW-1185">Reference proteome</keyword>
<dbReference type="AlphaFoldDB" id="A0A923JE82"/>
<evidence type="ECO:0000313" key="3">
    <source>
        <dbReference type="EMBL" id="MBV4484424.1"/>
    </source>
</evidence>
<dbReference type="InterPro" id="IPR037523">
    <property type="entry name" value="VOC_core"/>
</dbReference>
<organism evidence="2">
    <name type="scientific">Pseudomonas khorasanensis</name>
    <dbReference type="NCBI Taxonomy" id="2745508"/>
    <lineage>
        <taxon>Bacteria</taxon>
        <taxon>Pseudomonadati</taxon>
        <taxon>Pseudomonadota</taxon>
        <taxon>Gammaproteobacteria</taxon>
        <taxon>Pseudomonadales</taxon>
        <taxon>Pseudomonadaceae</taxon>
        <taxon>Pseudomonas</taxon>
    </lineage>
</organism>
<gene>
    <name evidence="2" type="ORF">HU727_00150</name>
    <name evidence="3" type="ORF">HU727_002340</name>
</gene>
<accession>A0A923JE82</accession>
<dbReference type="Pfam" id="PF00903">
    <property type="entry name" value="Glyoxalase"/>
    <property type="match status" value="1"/>
</dbReference>
<name>A0A923JE82_9PSED</name>
<evidence type="ECO:0000259" key="1">
    <source>
        <dbReference type="PROSITE" id="PS51819"/>
    </source>
</evidence>
<dbReference type="EMBL" id="JABWQP010000001">
    <property type="protein sequence ID" value="MBC3340043.1"/>
    <property type="molecule type" value="Genomic_DNA"/>
</dbReference>